<evidence type="ECO:0000256" key="7">
    <source>
        <dbReference type="ARBA" id="ARBA00022792"/>
    </source>
</evidence>
<reference evidence="20" key="1">
    <citation type="journal article" date="2013" name="Genome Biol. Evol.">
        <title>Strikingly bacteria-like and gene-rich mitochondrial genomes throughout jakobid protists.</title>
        <authorList>
            <person name="Burger G."/>
            <person name="Gray M.W."/>
            <person name="Forget L."/>
            <person name="Lang B.F."/>
        </authorList>
    </citation>
    <scope>NUCLEOTIDE SEQUENCE</scope>
    <source>
        <strain evidence="20">ATCC PRA-185</strain>
    </source>
</reference>
<dbReference type="NCBIfam" id="TIGR01974">
    <property type="entry name" value="NDH_I_L"/>
    <property type="match status" value="1"/>
</dbReference>
<feature type="domain" description="NADH:quinone oxidoreductase/Mrp antiporter transmembrane" evidence="17">
    <location>
        <begin position="130"/>
        <end position="419"/>
    </location>
</feature>
<evidence type="ECO:0000256" key="12">
    <source>
        <dbReference type="ARBA" id="ARBA00023075"/>
    </source>
</evidence>
<dbReference type="GO" id="GO:0042773">
    <property type="term" value="P:ATP synthesis coupled electron transport"/>
    <property type="evidence" value="ECO:0007669"/>
    <property type="project" value="InterPro"/>
</dbReference>
<evidence type="ECO:0000256" key="5">
    <source>
        <dbReference type="ARBA" id="ARBA00022660"/>
    </source>
</evidence>
<evidence type="ECO:0000256" key="4">
    <source>
        <dbReference type="ARBA" id="ARBA00022448"/>
    </source>
</evidence>
<keyword evidence="20" id="KW-0560">Oxidoreductase</keyword>
<evidence type="ECO:0000256" key="2">
    <source>
        <dbReference type="ARBA" id="ARBA00012944"/>
    </source>
</evidence>
<dbReference type="GO" id="GO:0008137">
    <property type="term" value="F:NADH dehydrogenase (ubiquinone) activity"/>
    <property type="evidence" value="ECO:0007669"/>
    <property type="project" value="UniProtKB-EC"/>
</dbReference>
<feature type="transmembrane region" description="Helical" evidence="16">
    <location>
        <begin position="311"/>
        <end position="331"/>
    </location>
</feature>
<keyword evidence="7" id="KW-0999">Mitochondrion inner membrane</keyword>
<evidence type="ECO:0000256" key="16">
    <source>
        <dbReference type="RuleBase" id="RU003404"/>
    </source>
</evidence>
<feature type="transmembrane region" description="Helical" evidence="16">
    <location>
        <begin position="176"/>
        <end position="204"/>
    </location>
</feature>
<evidence type="ECO:0000259" key="17">
    <source>
        <dbReference type="Pfam" id="PF00361"/>
    </source>
</evidence>
<dbReference type="InterPro" id="IPR010934">
    <property type="entry name" value="NADH_DH_su5_C"/>
</dbReference>
<dbReference type="PRINTS" id="PR01435">
    <property type="entry name" value="NPOXDRDTASE5"/>
</dbReference>
<name>M4Q9H5_ANDGO</name>
<feature type="transmembrane region" description="Helical" evidence="16">
    <location>
        <begin position="253"/>
        <end position="271"/>
    </location>
</feature>
<evidence type="ECO:0000256" key="6">
    <source>
        <dbReference type="ARBA" id="ARBA00022692"/>
    </source>
</evidence>
<evidence type="ECO:0000256" key="9">
    <source>
        <dbReference type="ARBA" id="ARBA00022982"/>
    </source>
</evidence>
<dbReference type="PANTHER" id="PTHR42829">
    <property type="entry name" value="NADH-UBIQUINONE OXIDOREDUCTASE CHAIN 5"/>
    <property type="match status" value="1"/>
</dbReference>
<sequence>MYLLIVFLPLLGSILAGLFGRFLGRHGASLVSTTSVGLTCLFSWIAFYEVGICESPVYLTLLPWIDSGMLTANWGFLFDSLTVVMLIVITTVSFLVHIYSTSYMSEDPHLPRFMSYLSFFTFFMLMLVTADNFVQMFLGWEGVGLCSYLLINFWFTRLQANKAAIKAMIMNRIGDFGLSLGMMALFAVFQALDFSTLFAIAPLFANQDFLFLNFQVDLLTTICILLFVGSVGKSAQLGLHTWLPDAMEGPTPVSALIHAATMVTAGVFLIVRCSPLFEYAPSALLVVTFVGAMTAFFAATTGMLQNDLKRVIAYSTCSQLGYMVFACGLSSYSVSMFHLMNHAFFKALLFLSAGAVIHALADEQDMRRMGGLVQLLPFTYSMMLIGSLALMGFPFLTGFYSKDVILELAYAKYSLDGTFAHWLGTVSAFFTSFYSFRLLYLTFLTKTNAYKSSVSHAHDAPFVMAFPLMVLALGSLFVGYLFRDMMIGLGTSFWGNSLFVLPEHLILIDSEFIPYSIKSIPVLLSFVGASLAWLLNHSYGAFLYELKTSSFGRDLYTFLNKRWLFDKVYNDYVGKVLLQFGYNVSYKTLDKGILEILGPYGIIRLVRHLSDRVSSFHTGYLYHYAFIMLIGVTLLISVIRFWDVLSQVVDPRFYILSIMALFFYHFFQQEKQST</sequence>
<comment type="function">
    <text evidence="16">Core subunit of the mitochondrial membrane respiratory chain NADH dehydrogenase (Complex I) which catalyzes electron transfer from NADH through the respiratory chain, using ubiquinone as an electron acceptor. Essential for the catalytic activity and assembly of complex I.</text>
</comment>
<feature type="domain" description="NADH-Ubiquinone oxidoreductase (complex I) chain 5 N-terminal" evidence="18">
    <location>
        <begin position="64"/>
        <end position="114"/>
    </location>
</feature>
<evidence type="ECO:0000256" key="13">
    <source>
        <dbReference type="ARBA" id="ARBA00023128"/>
    </source>
</evidence>
<dbReference type="EC" id="7.1.1.2" evidence="2 16"/>
<keyword evidence="6 16" id="KW-0812">Transmembrane</keyword>
<comment type="similarity">
    <text evidence="16">Belongs to the complex I subunit 5 family.</text>
</comment>
<evidence type="ECO:0000256" key="3">
    <source>
        <dbReference type="ARBA" id="ARBA00021096"/>
    </source>
</evidence>
<evidence type="ECO:0000256" key="11">
    <source>
        <dbReference type="ARBA" id="ARBA00023027"/>
    </source>
</evidence>
<comment type="catalytic activity">
    <reaction evidence="15 16">
        <text>a ubiquinone + NADH + 5 H(+)(in) = a ubiquinol + NAD(+) + 4 H(+)(out)</text>
        <dbReference type="Rhea" id="RHEA:29091"/>
        <dbReference type="Rhea" id="RHEA-COMP:9565"/>
        <dbReference type="Rhea" id="RHEA-COMP:9566"/>
        <dbReference type="ChEBI" id="CHEBI:15378"/>
        <dbReference type="ChEBI" id="CHEBI:16389"/>
        <dbReference type="ChEBI" id="CHEBI:17976"/>
        <dbReference type="ChEBI" id="CHEBI:57540"/>
        <dbReference type="ChEBI" id="CHEBI:57945"/>
        <dbReference type="EC" id="7.1.1.2"/>
    </reaction>
</comment>
<evidence type="ECO:0000313" key="20">
    <source>
        <dbReference type="EMBL" id="AGH24016.1"/>
    </source>
</evidence>
<dbReference type="InterPro" id="IPR018393">
    <property type="entry name" value="NADHpl_OxRdtase_5_subgr"/>
</dbReference>
<feature type="transmembrane region" description="Helical" evidence="16">
    <location>
        <begin position="620"/>
        <end position="639"/>
    </location>
</feature>
<evidence type="ECO:0000259" key="19">
    <source>
        <dbReference type="Pfam" id="PF06455"/>
    </source>
</evidence>
<feature type="transmembrane region" description="Helical" evidence="16">
    <location>
        <begin position="210"/>
        <end position="232"/>
    </location>
</feature>
<feature type="transmembrane region" description="Helical" evidence="16">
    <location>
        <begin position="419"/>
        <end position="441"/>
    </location>
</feature>
<dbReference type="Pfam" id="PF00361">
    <property type="entry name" value="Proton_antipo_M"/>
    <property type="match status" value="1"/>
</dbReference>
<feature type="transmembrane region" description="Helical" evidence="16">
    <location>
        <begin position="651"/>
        <end position="667"/>
    </location>
</feature>
<keyword evidence="13 16" id="KW-0496">Mitochondrion</keyword>
<feature type="transmembrane region" description="Helical" evidence="16">
    <location>
        <begin position="113"/>
        <end position="130"/>
    </location>
</feature>
<organism evidence="20">
    <name type="scientific">Andalucia godoyi</name>
    <name type="common">Flagellate</name>
    <dbReference type="NCBI Taxonomy" id="505711"/>
    <lineage>
        <taxon>Eukaryota</taxon>
        <taxon>Discoba</taxon>
        <taxon>Jakobida</taxon>
        <taxon>Andalucina</taxon>
        <taxon>Andaluciidae</taxon>
        <taxon>Andalucia</taxon>
    </lineage>
</organism>
<dbReference type="PRINTS" id="PR01434">
    <property type="entry name" value="NADHDHGNASE5"/>
</dbReference>
<dbReference type="GO" id="GO:0003954">
    <property type="term" value="F:NADH dehydrogenase activity"/>
    <property type="evidence" value="ECO:0007669"/>
    <property type="project" value="TreeGrafter"/>
</dbReference>
<evidence type="ECO:0000259" key="18">
    <source>
        <dbReference type="Pfam" id="PF00662"/>
    </source>
</evidence>
<keyword evidence="12 16" id="KW-0830">Ubiquinone</keyword>
<evidence type="ECO:0000256" key="15">
    <source>
        <dbReference type="ARBA" id="ARBA00049551"/>
    </source>
</evidence>
<keyword evidence="10 16" id="KW-1133">Transmembrane helix</keyword>
<geneLocation type="mitochondrion" evidence="20"/>
<feature type="transmembrane region" description="Helical" evidence="16">
    <location>
        <begin position="83"/>
        <end position="101"/>
    </location>
</feature>
<dbReference type="NCBIfam" id="NF005141">
    <property type="entry name" value="PRK06590.1"/>
    <property type="match status" value="1"/>
</dbReference>
<feature type="transmembrane region" description="Helical" evidence="16">
    <location>
        <begin position="462"/>
        <end position="482"/>
    </location>
</feature>
<dbReference type="InterPro" id="IPR001516">
    <property type="entry name" value="Proton_antipo_N"/>
</dbReference>
<feature type="transmembrane region" description="Helical" evidence="16">
    <location>
        <begin position="26"/>
        <end position="45"/>
    </location>
</feature>
<feature type="domain" description="NADH dehydrogenase subunit 5 C-terminal" evidence="19">
    <location>
        <begin position="434"/>
        <end position="637"/>
    </location>
</feature>
<dbReference type="GO" id="GO:0015990">
    <property type="term" value="P:electron transport coupled proton transport"/>
    <property type="evidence" value="ECO:0007669"/>
    <property type="project" value="TreeGrafter"/>
</dbReference>
<dbReference type="PANTHER" id="PTHR42829:SF2">
    <property type="entry name" value="NADH-UBIQUINONE OXIDOREDUCTASE CHAIN 5"/>
    <property type="match status" value="1"/>
</dbReference>
<evidence type="ECO:0000256" key="10">
    <source>
        <dbReference type="ARBA" id="ARBA00022989"/>
    </source>
</evidence>
<evidence type="ECO:0000256" key="14">
    <source>
        <dbReference type="ARBA" id="ARBA00023136"/>
    </source>
</evidence>
<comment type="subcellular location">
    <subcellularLocation>
        <location evidence="1">Mitochondrion inner membrane</location>
        <topology evidence="1">Multi-pass membrane protein</topology>
    </subcellularLocation>
</comment>
<dbReference type="Pfam" id="PF06455">
    <property type="entry name" value="NADH5_C"/>
    <property type="match status" value="1"/>
</dbReference>
<keyword evidence="4 16" id="KW-0813">Transport</keyword>
<dbReference type="EMBL" id="KC353352">
    <property type="protein sequence ID" value="AGH24016.1"/>
    <property type="molecule type" value="Genomic_DNA"/>
</dbReference>
<keyword evidence="14 16" id="KW-0472">Membrane</keyword>
<dbReference type="InterPro" id="IPR001750">
    <property type="entry name" value="ND/Mrp_TM"/>
</dbReference>
<accession>M4Q9H5</accession>
<proteinExistence type="inferred from homology"/>
<dbReference type="Gene3D" id="1.20.5.2700">
    <property type="match status" value="1"/>
</dbReference>
<gene>
    <name evidence="20" type="primary">nad5</name>
</gene>
<dbReference type="InterPro" id="IPR003945">
    <property type="entry name" value="NU5C-like"/>
</dbReference>
<dbReference type="AlphaFoldDB" id="M4Q9H5"/>
<keyword evidence="8" id="KW-1278">Translocase</keyword>
<keyword evidence="5" id="KW-0679">Respiratory chain</keyword>
<dbReference type="SMR" id="M4Q9H5"/>
<dbReference type="Pfam" id="PF00662">
    <property type="entry name" value="Proton_antipo_N"/>
    <property type="match status" value="1"/>
</dbReference>
<protein>
    <recommendedName>
        <fullName evidence="3 16">NADH-ubiquinone oxidoreductase chain 5</fullName>
        <ecNumber evidence="2 16">7.1.1.2</ecNumber>
    </recommendedName>
</protein>
<feature type="transmembrane region" description="Helical" evidence="16">
    <location>
        <begin position="283"/>
        <end position="304"/>
    </location>
</feature>
<evidence type="ECO:0000256" key="1">
    <source>
        <dbReference type="ARBA" id="ARBA00004448"/>
    </source>
</evidence>
<keyword evidence="11 16" id="KW-0520">NAD</keyword>
<keyword evidence="9" id="KW-0249">Electron transport</keyword>
<feature type="transmembrane region" description="Helical" evidence="16">
    <location>
        <begin position="373"/>
        <end position="399"/>
    </location>
</feature>
<feature type="transmembrane region" description="Helical" evidence="16">
    <location>
        <begin position="136"/>
        <end position="155"/>
    </location>
</feature>
<feature type="transmembrane region" description="Helical" evidence="16">
    <location>
        <begin position="512"/>
        <end position="535"/>
    </location>
</feature>
<evidence type="ECO:0000256" key="8">
    <source>
        <dbReference type="ARBA" id="ARBA00022967"/>
    </source>
</evidence>
<dbReference type="GO" id="GO:0005743">
    <property type="term" value="C:mitochondrial inner membrane"/>
    <property type="evidence" value="ECO:0007669"/>
    <property type="project" value="UniProtKB-SubCell"/>
</dbReference>
<feature type="transmembrane region" description="Helical" evidence="16">
    <location>
        <begin position="343"/>
        <end position="361"/>
    </location>
</feature>